<keyword evidence="3" id="KW-1185">Reference proteome</keyword>
<protein>
    <submittedName>
        <fullName evidence="2">DUF1311 domain-containing protein</fullName>
    </submittedName>
</protein>
<feature type="domain" description="Lysozyme inhibitor LprI-like N-terminal" evidence="1">
    <location>
        <begin position="22"/>
        <end position="116"/>
    </location>
</feature>
<gene>
    <name evidence="2" type="ORF">H8L47_06790</name>
</gene>
<sequence>MLSAGTQAQRAASGEDCFSLGGQADARECLGKRVTQSDFTLRQVEADTLASVSEWDDTAANRARVKSKLLSSGRQYLLYRTEQCELQANLAAGGTGTSHRRYLCILEMNEQRIAHLQSVKEVTNR</sequence>
<dbReference type="EMBL" id="JACOFX010000002">
    <property type="protein sequence ID" value="MBC3907266.1"/>
    <property type="molecule type" value="Genomic_DNA"/>
</dbReference>
<accession>A0ABR6Z661</accession>
<dbReference type="Gene3D" id="1.20.1270.180">
    <property type="match status" value="1"/>
</dbReference>
<dbReference type="Proteomes" id="UP000646911">
    <property type="component" value="Unassembled WGS sequence"/>
</dbReference>
<dbReference type="Pfam" id="PF07007">
    <property type="entry name" value="LprI"/>
    <property type="match status" value="1"/>
</dbReference>
<evidence type="ECO:0000313" key="3">
    <source>
        <dbReference type="Proteomes" id="UP000646911"/>
    </source>
</evidence>
<organism evidence="2 3">
    <name type="scientific">Undibacterium umbellatum</name>
    <dbReference type="NCBI Taxonomy" id="2762300"/>
    <lineage>
        <taxon>Bacteria</taxon>
        <taxon>Pseudomonadati</taxon>
        <taxon>Pseudomonadota</taxon>
        <taxon>Betaproteobacteria</taxon>
        <taxon>Burkholderiales</taxon>
        <taxon>Oxalobacteraceae</taxon>
        <taxon>Undibacterium</taxon>
    </lineage>
</organism>
<name>A0ABR6Z661_9BURK</name>
<evidence type="ECO:0000313" key="2">
    <source>
        <dbReference type="EMBL" id="MBC3907266.1"/>
    </source>
</evidence>
<proteinExistence type="predicted"/>
<comment type="caution">
    <text evidence="2">The sequence shown here is derived from an EMBL/GenBank/DDBJ whole genome shotgun (WGS) entry which is preliminary data.</text>
</comment>
<evidence type="ECO:0000259" key="1">
    <source>
        <dbReference type="Pfam" id="PF07007"/>
    </source>
</evidence>
<dbReference type="RefSeq" id="WP_186952577.1">
    <property type="nucleotide sequence ID" value="NZ_JACOFX010000002.1"/>
</dbReference>
<dbReference type="InterPro" id="IPR009739">
    <property type="entry name" value="LprI-like_N"/>
</dbReference>
<reference evidence="2 3" key="1">
    <citation type="submission" date="2020-08" db="EMBL/GenBank/DDBJ databases">
        <title>Novel species isolated from subtropical streams in China.</title>
        <authorList>
            <person name="Lu H."/>
        </authorList>
    </citation>
    <scope>NUCLEOTIDE SEQUENCE [LARGE SCALE GENOMIC DNA]</scope>
    <source>
        <strain evidence="2 3">NL8W</strain>
    </source>
</reference>